<keyword evidence="2" id="KW-1185">Reference proteome</keyword>
<reference evidence="1" key="1">
    <citation type="submission" date="2021-06" db="EMBL/GenBank/DDBJ databases">
        <authorList>
            <person name="Kallberg Y."/>
            <person name="Tangrot J."/>
            <person name="Rosling A."/>
        </authorList>
    </citation>
    <scope>NUCLEOTIDE SEQUENCE</scope>
    <source>
        <strain evidence="1">IN212</strain>
    </source>
</reference>
<dbReference type="EMBL" id="CAJVPZ010031595">
    <property type="protein sequence ID" value="CAG8739695.1"/>
    <property type="molecule type" value="Genomic_DNA"/>
</dbReference>
<proteinExistence type="predicted"/>
<feature type="non-terminal residue" evidence="1">
    <location>
        <position position="1"/>
    </location>
</feature>
<gene>
    <name evidence="1" type="ORF">RFULGI_LOCUS12763</name>
</gene>
<evidence type="ECO:0000313" key="2">
    <source>
        <dbReference type="Proteomes" id="UP000789396"/>
    </source>
</evidence>
<sequence length="295" mass="34736">NATTTSKQPEQTLASDLFNQLKKEIEETQRPNTIKLINNGNLDNKIKNTKLSSNQTEELQKLQLSKLDKLCLKQYSYYIDLMNNTEDITILNNLHNTIFNDDKVLTAMQISNILKNINDKIFRINQKKEYNLIKNEIIKEKDSIRLEKLDKIQSETEDELYDINSELIDIIQDLNELGNNLDLANDILKLNQTLLTGDRNIRGNTNAQISWIVDEYKKTLNKDDKRKFTLKAKIDYVKELIRDSHIKSKDRKTLLDVLYYIWVLGKDDKFLLTRYMTKKIEEAKSLKNNIDKYIW</sequence>
<evidence type="ECO:0000313" key="1">
    <source>
        <dbReference type="EMBL" id="CAG8739695.1"/>
    </source>
</evidence>
<feature type="non-terminal residue" evidence="1">
    <location>
        <position position="295"/>
    </location>
</feature>
<name>A0A9N9ILG1_9GLOM</name>
<protein>
    <submittedName>
        <fullName evidence="1">14249_t:CDS:1</fullName>
    </submittedName>
</protein>
<dbReference type="AlphaFoldDB" id="A0A9N9ILG1"/>
<comment type="caution">
    <text evidence="1">The sequence shown here is derived from an EMBL/GenBank/DDBJ whole genome shotgun (WGS) entry which is preliminary data.</text>
</comment>
<dbReference type="Proteomes" id="UP000789396">
    <property type="component" value="Unassembled WGS sequence"/>
</dbReference>
<organism evidence="1 2">
    <name type="scientific">Racocetra fulgida</name>
    <dbReference type="NCBI Taxonomy" id="60492"/>
    <lineage>
        <taxon>Eukaryota</taxon>
        <taxon>Fungi</taxon>
        <taxon>Fungi incertae sedis</taxon>
        <taxon>Mucoromycota</taxon>
        <taxon>Glomeromycotina</taxon>
        <taxon>Glomeromycetes</taxon>
        <taxon>Diversisporales</taxon>
        <taxon>Gigasporaceae</taxon>
        <taxon>Racocetra</taxon>
    </lineage>
</organism>
<accession>A0A9N9ILG1</accession>
<dbReference type="OrthoDB" id="2448412at2759"/>